<gene>
    <name evidence="3" type="ORF">NSO95_07060</name>
</gene>
<dbReference type="InterPro" id="IPR025877">
    <property type="entry name" value="MobA-like_NTP_Trfase"/>
</dbReference>
<keyword evidence="4" id="KW-1185">Reference proteome</keyword>
<organism evidence="3 4">
    <name type="scientific">Parerythrobacter lacustris</name>
    <dbReference type="NCBI Taxonomy" id="2969984"/>
    <lineage>
        <taxon>Bacteria</taxon>
        <taxon>Pseudomonadati</taxon>
        <taxon>Pseudomonadota</taxon>
        <taxon>Alphaproteobacteria</taxon>
        <taxon>Sphingomonadales</taxon>
        <taxon>Erythrobacteraceae</taxon>
        <taxon>Parerythrobacter</taxon>
    </lineage>
</organism>
<dbReference type="Proteomes" id="UP001206067">
    <property type="component" value="Unassembled WGS sequence"/>
</dbReference>
<proteinExistence type="predicted"/>
<dbReference type="RefSeq" id="WP_257595478.1">
    <property type="nucleotide sequence ID" value="NZ_JANKHH010000004.1"/>
</dbReference>
<dbReference type="SUPFAM" id="SSF53448">
    <property type="entry name" value="Nucleotide-diphospho-sugar transferases"/>
    <property type="match status" value="1"/>
</dbReference>
<dbReference type="InterPro" id="IPR029044">
    <property type="entry name" value="Nucleotide-diphossugar_trans"/>
</dbReference>
<comment type="caution">
    <text evidence="3">The sequence shown here is derived from an EMBL/GenBank/DDBJ whole genome shotgun (WGS) entry which is preliminary data.</text>
</comment>
<accession>A0ABT1XRY8</accession>
<name>A0ABT1XRY8_9SPHN</name>
<dbReference type="Pfam" id="PF12804">
    <property type="entry name" value="NTP_transf_3"/>
    <property type="match status" value="1"/>
</dbReference>
<evidence type="ECO:0000256" key="1">
    <source>
        <dbReference type="ARBA" id="ARBA00022842"/>
    </source>
</evidence>
<sequence length="267" mass="28987">MSDRPAIVIILAAQRAGVVNPLAERAGVSHKCLAPICGKPLIEWVLDTVTSRSNLSEIRISIEPEAQAEVGKLLGRYADCGTKILFVDSHHGIVDSVTAAAKDDEGPFVITTADNVLLSEDGFEQVRSTMARADATLALARAEDVRTAHPEGQRNFYEFRDGGYANCNIYGLANRKAFAAAEAFREGGQFQKNRDRMIRAFGLFNIALMGLKLVSAPSAIRRVGKRFGITMEATFFADGALAIDVDNERTYAVCEELLPSRKPLPSA</sequence>
<evidence type="ECO:0000313" key="3">
    <source>
        <dbReference type="EMBL" id="MCR2833701.1"/>
    </source>
</evidence>
<dbReference type="EMBL" id="JANKHH010000004">
    <property type="protein sequence ID" value="MCR2833701.1"/>
    <property type="molecule type" value="Genomic_DNA"/>
</dbReference>
<keyword evidence="1" id="KW-0460">Magnesium</keyword>
<dbReference type="GO" id="GO:0016740">
    <property type="term" value="F:transferase activity"/>
    <property type="evidence" value="ECO:0007669"/>
    <property type="project" value="UniProtKB-KW"/>
</dbReference>
<dbReference type="Gene3D" id="3.90.550.10">
    <property type="entry name" value="Spore Coat Polysaccharide Biosynthesis Protein SpsA, Chain A"/>
    <property type="match status" value="1"/>
</dbReference>
<protein>
    <submittedName>
        <fullName evidence="3">NTP transferase domain-containing protein</fullName>
    </submittedName>
</protein>
<evidence type="ECO:0000259" key="2">
    <source>
        <dbReference type="Pfam" id="PF12804"/>
    </source>
</evidence>
<keyword evidence="3" id="KW-0808">Transferase</keyword>
<evidence type="ECO:0000313" key="4">
    <source>
        <dbReference type="Proteomes" id="UP001206067"/>
    </source>
</evidence>
<feature type="domain" description="MobA-like NTP transferase" evidence="2">
    <location>
        <begin position="9"/>
        <end position="165"/>
    </location>
</feature>
<reference evidence="3 4" key="1">
    <citation type="submission" date="2022-08" db="EMBL/GenBank/DDBJ databases">
        <title>Polyphasic taxonomy analysis of Qipengyuania sp.RS5-5.</title>
        <authorList>
            <person name="Xamxidin M."/>
            <person name="Wu M."/>
        </authorList>
    </citation>
    <scope>NUCLEOTIDE SEQUENCE [LARGE SCALE GENOMIC DNA]</scope>
    <source>
        <strain evidence="3 4">RS5-5</strain>
    </source>
</reference>